<name>A0A6A8LF61_BACVE</name>
<dbReference type="Gene3D" id="3.30.420.10">
    <property type="entry name" value="Ribonuclease H-like superfamily/Ribonuclease H"/>
    <property type="match status" value="1"/>
</dbReference>
<evidence type="ECO:0000313" key="2">
    <source>
        <dbReference type="EMBL" id="MSE00890.1"/>
    </source>
</evidence>
<comment type="caution">
    <text evidence="2">The sequence shown here is derived from an EMBL/GenBank/DDBJ whole genome shotgun (WGS) entry which is preliminary data.</text>
</comment>
<sequence>MVSRAFATVEGDLSQIKWFHTDRGSEFKNRKMDELLETFEIGRSLSAKGCPYDNAVAEATYIHQMEFQNLDHLQLELYDYVNWFNKHRIHGSLGYMTPVQYRQATLKKAV</sequence>
<dbReference type="AlphaFoldDB" id="A0A6A8LF61"/>
<dbReference type="GO" id="GO:0003676">
    <property type="term" value="F:nucleic acid binding"/>
    <property type="evidence" value="ECO:0007669"/>
    <property type="project" value="InterPro"/>
</dbReference>
<protein>
    <submittedName>
        <fullName evidence="2">IS3 family transposase</fullName>
    </submittedName>
</protein>
<proteinExistence type="predicted"/>
<dbReference type="PANTHER" id="PTHR46889">
    <property type="entry name" value="TRANSPOSASE INSF FOR INSERTION SEQUENCE IS3B-RELATED"/>
    <property type="match status" value="1"/>
</dbReference>
<organism evidence="2">
    <name type="scientific">Bacillus velezensis</name>
    <dbReference type="NCBI Taxonomy" id="492670"/>
    <lineage>
        <taxon>Bacteria</taxon>
        <taxon>Bacillati</taxon>
        <taxon>Bacillota</taxon>
        <taxon>Bacilli</taxon>
        <taxon>Bacillales</taxon>
        <taxon>Bacillaceae</taxon>
        <taxon>Bacillus</taxon>
        <taxon>Bacillus amyloliquefaciens group</taxon>
    </lineage>
</organism>
<dbReference type="PANTHER" id="PTHR46889:SF4">
    <property type="entry name" value="TRANSPOSASE INSO FOR INSERTION SEQUENCE ELEMENT IS911B-RELATED"/>
    <property type="match status" value="1"/>
</dbReference>
<feature type="domain" description="Integrase catalytic" evidence="1">
    <location>
        <begin position="62"/>
        <end position="106"/>
    </location>
</feature>
<dbReference type="InterPro" id="IPR050900">
    <property type="entry name" value="Transposase_IS3/IS150/IS904"/>
</dbReference>
<evidence type="ECO:0000259" key="1">
    <source>
        <dbReference type="Pfam" id="PF13333"/>
    </source>
</evidence>
<dbReference type="SUPFAM" id="SSF53098">
    <property type="entry name" value="Ribonuclease H-like"/>
    <property type="match status" value="1"/>
</dbReference>
<dbReference type="GO" id="GO:0015074">
    <property type="term" value="P:DNA integration"/>
    <property type="evidence" value="ECO:0007669"/>
    <property type="project" value="InterPro"/>
</dbReference>
<reference evidence="2" key="1">
    <citation type="submission" date="2019-11" db="EMBL/GenBank/DDBJ databases">
        <title>Draft Genome Sequence of Plant Growth-Promoting Rhizosphere-Associated Bacteria.</title>
        <authorList>
            <person name="Vasilyev I.Y."/>
            <person name="Radchenko V."/>
            <person name="Ilnitskaya E.V."/>
        </authorList>
    </citation>
    <scope>NUCLEOTIDE SEQUENCE</scope>
    <source>
        <strain evidence="2">VRA_517_n</strain>
    </source>
</reference>
<dbReference type="InterPro" id="IPR036397">
    <property type="entry name" value="RNaseH_sf"/>
</dbReference>
<accession>A0A6A8LF61</accession>
<dbReference type="Pfam" id="PF13333">
    <property type="entry name" value="rve_2"/>
    <property type="match status" value="1"/>
</dbReference>
<dbReference type="InterPro" id="IPR001584">
    <property type="entry name" value="Integrase_cat-core"/>
</dbReference>
<gene>
    <name evidence="2" type="ORF">GKC39_02285</name>
</gene>
<dbReference type="EMBL" id="WKKV01000001">
    <property type="protein sequence ID" value="MSE00890.1"/>
    <property type="molecule type" value="Genomic_DNA"/>
</dbReference>
<dbReference type="InterPro" id="IPR012337">
    <property type="entry name" value="RNaseH-like_sf"/>
</dbReference>